<evidence type="ECO:0000313" key="2">
    <source>
        <dbReference type="Proteomes" id="UP000295292"/>
    </source>
</evidence>
<dbReference type="OrthoDB" id="8445243at2"/>
<organism evidence="1 2">
    <name type="scientific">Sphingobacterium yanglingense</name>
    <dbReference type="NCBI Taxonomy" id="1437280"/>
    <lineage>
        <taxon>Bacteria</taxon>
        <taxon>Pseudomonadati</taxon>
        <taxon>Bacteroidota</taxon>
        <taxon>Sphingobacteriia</taxon>
        <taxon>Sphingobacteriales</taxon>
        <taxon>Sphingobacteriaceae</taxon>
        <taxon>Sphingobacterium</taxon>
    </lineage>
</organism>
<protein>
    <submittedName>
        <fullName evidence="1">Putative lumazine-binding protein</fullName>
    </submittedName>
</protein>
<dbReference type="Pfam" id="PF12893">
    <property type="entry name" value="Lumazine_bd_2"/>
    <property type="match status" value="1"/>
</dbReference>
<proteinExistence type="predicted"/>
<reference evidence="1 2" key="1">
    <citation type="submission" date="2019-03" db="EMBL/GenBank/DDBJ databases">
        <title>Genomic Encyclopedia of Archaeal and Bacterial Type Strains, Phase II (KMG-II): from individual species to whole genera.</title>
        <authorList>
            <person name="Goeker M."/>
        </authorList>
    </citation>
    <scope>NUCLEOTIDE SEQUENCE [LARGE SCALE GENOMIC DNA]</scope>
    <source>
        <strain evidence="1 2">DSM 28353</strain>
    </source>
</reference>
<dbReference type="AlphaFoldDB" id="A0A4V3DE71"/>
<dbReference type="Proteomes" id="UP000295292">
    <property type="component" value="Unassembled WGS sequence"/>
</dbReference>
<name>A0A4V3DE71_9SPHI</name>
<dbReference type="RefSeq" id="WP_133583797.1">
    <property type="nucleotide sequence ID" value="NZ_SNYV01000011.1"/>
</dbReference>
<dbReference type="InterPro" id="IPR032710">
    <property type="entry name" value="NTF2-like_dom_sf"/>
</dbReference>
<dbReference type="SUPFAM" id="SSF54427">
    <property type="entry name" value="NTF2-like"/>
    <property type="match status" value="1"/>
</dbReference>
<dbReference type="EMBL" id="SNYV01000011">
    <property type="protein sequence ID" value="TDQ80049.1"/>
    <property type="molecule type" value="Genomic_DNA"/>
</dbReference>
<keyword evidence="2" id="KW-1185">Reference proteome</keyword>
<sequence>MKDAIMSMLVLVTISTTVPKEAVADHAKVLSVDQKCCVYSEVERPVDSICEMQVLECLVEETFVNGALNRMDTKAMFRGFHRDFAILIPQQGGLMRLGLSDWVKVVEAYKNDPAKVKSGVRKLDFKIDVLDITGRTAVVKVQFFRVGELVITDYLSYIKYPNGWQAVSKVSHEHINNPLQLDFN</sequence>
<dbReference type="InterPro" id="IPR039437">
    <property type="entry name" value="FrzH/put_lumazine-bd"/>
</dbReference>
<dbReference type="Gene3D" id="3.10.450.50">
    <property type="match status" value="1"/>
</dbReference>
<comment type="caution">
    <text evidence="1">The sequence shown here is derived from an EMBL/GenBank/DDBJ whole genome shotgun (WGS) entry which is preliminary data.</text>
</comment>
<evidence type="ECO:0000313" key="1">
    <source>
        <dbReference type="EMBL" id="TDQ80049.1"/>
    </source>
</evidence>
<accession>A0A4V3DE71</accession>
<gene>
    <name evidence="1" type="ORF">CLV99_1503</name>
</gene>